<organism evidence="3 4">
    <name type="scientific">Maioricimonas rarisocia</name>
    <dbReference type="NCBI Taxonomy" id="2528026"/>
    <lineage>
        <taxon>Bacteria</taxon>
        <taxon>Pseudomonadati</taxon>
        <taxon>Planctomycetota</taxon>
        <taxon>Planctomycetia</taxon>
        <taxon>Planctomycetales</taxon>
        <taxon>Planctomycetaceae</taxon>
        <taxon>Maioricimonas</taxon>
    </lineage>
</organism>
<dbReference type="PRINTS" id="PR00702">
    <property type="entry name" value="ACRIFLAVINRP"/>
</dbReference>
<dbReference type="GO" id="GO:0042910">
    <property type="term" value="F:xenobiotic transmembrane transporter activity"/>
    <property type="evidence" value="ECO:0007669"/>
    <property type="project" value="TreeGrafter"/>
</dbReference>
<dbReference type="InterPro" id="IPR001036">
    <property type="entry name" value="Acrflvin-R"/>
</dbReference>
<dbReference type="KEGG" id="mri:Mal4_38640"/>
<feature type="transmembrane region" description="Helical" evidence="2">
    <location>
        <begin position="373"/>
        <end position="393"/>
    </location>
</feature>
<feature type="transmembrane region" description="Helical" evidence="2">
    <location>
        <begin position="444"/>
        <end position="464"/>
    </location>
</feature>
<feature type="transmembrane region" description="Helical" evidence="2">
    <location>
        <begin position="993"/>
        <end position="1015"/>
    </location>
</feature>
<dbReference type="RefSeq" id="WP_145370696.1">
    <property type="nucleotide sequence ID" value="NZ_CP036275.1"/>
</dbReference>
<sequence>MRLVDQAVRQPITVTVGVILSVLAGVLAFTRVPIQMAPEVASVVIAVTTFWENASAQEVESDVIEEQEQRLGELTGLVAMTSISQPGRGQIRLEFETGTDISKAMADVDQKLSEVPTYPAGVDEPQVEDYDPESADYIAWIGLASTDPNFDPTTLYDFMERRLKPRFERINGISQVGINGARESEVQIRVDPFALAQRGITYSELVDALQYNNGNFSGGKLPEGKSDIRIRSVGRFRDAKWVENLVIRRDADGLVYLRDVAEVVQTHKEPTEWVRARGHLMPFFNFLLENGGNLLETMAAIQAEVAELNRPGGLLEQQARLLGLDGTLELVQTYDSTTYVTDAIDLVQSNIVAGGALAVLTLLMFLRSLRTIGVIAIAIPISSIVAVVILVALGRSMNIISLAGMAFAVGMVVDNAIVVIENIFRHLQMGKPVKKAAIEGTKEVGGAVLASTLTTLVVFFPILLIEEKAGQLFRDIALAIMAAVGVSFVVSMTVIPSAAGLLLRPAKAQPRSSRSGRTTRWGRLVELVRAASDIPAIVGGLVYRLIGSWWVRIAVVAVFVGGTTVGIWALTPPLDYLPTGNRNIVFGLLIPPPGYNLEQLSKIGERMEAVVKPAWEAAGDKFGVEAVARGSEWSGEDERQPIPAGPGSEETVLPPPLEHYFLVAFDGRVFQVAISEDKERVVDAIPLLNAAAGGENAPDVIGFAFQFPLFRTGGTTGSAIKVDVVGDDLDSVTASAAALFGRLAGEFGPMSVTPEPANFLLPTPEIRVTPDDERLQDVGMTRRDVGMAVAAAGDGLLLVRAFDVGGELKDLKIITQEALDNHPTQALQNLPLATPTGEVVDLPSLAAIDRVRAADQIKRVDRQRAVTLQFTPPKGLPLQVAVDQVNAFVSELRDAGAIPPQVEVNLAGSAGELAQLRTILLGDGTIAGTLSSSLFLALLVVYLLMVVLFQSWTYPLVIMVSVPLATLGGFMGLALVHYWSVADRYMPVQNMDVLTIFGFVILAGVVVNNAILIVYQAINFMKGRSEEGEDVSNLTPRQAIAKSVESRVRPIMMSTLTSVGGMLPLVLMPGSGSELYRGLGGVVVGGLVVSTVFTIILVPVLLSILFSLRRPVVDDSDENDTASSARPPATLPEMPAIADESRQATRELVGTAVGDE</sequence>
<dbReference type="EMBL" id="CP036275">
    <property type="protein sequence ID" value="QDU39519.1"/>
    <property type="molecule type" value="Genomic_DNA"/>
</dbReference>
<keyword evidence="2" id="KW-1133">Transmembrane helix</keyword>
<keyword evidence="2" id="KW-0812">Transmembrane</keyword>
<feature type="transmembrane region" description="Helical" evidence="2">
    <location>
        <begin position="12"/>
        <end position="30"/>
    </location>
</feature>
<feature type="transmembrane region" description="Helical" evidence="2">
    <location>
        <begin position="346"/>
        <end position="366"/>
    </location>
</feature>
<feature type="transmembrane region" description="Helical" evidence="2">
    <location>
        <begin position="549"/>
        <end position="570"/>
    </location>
</feature>
<dbReference type="InterPro" id="IPR027463">
    <property type="entry name" value="AcrB_DN_DC_subdom"/>
</dbReference>
<dbReference type="SUPFAM" id="SSF82866">
    <property type="entry name" value="Multidrug efflux transporter AcrB transmembrane domain"/>
    <property type="match status" value="2"/>
</dbReference>
<dbReference type="Gene3D" id="3.30.70.1440">
    <property type="entry name" value="Multidrug efflux transporter AcrB pore domain"/>
    <property type="match status" value="1"/>
</dbReference>
<feature type="transmembrane region" description="Helical" evidence="2">
    <location>
        <begin position="1051"/>
        <end position="1070"/>
    </location>
</feature>
<dbReference type="Proteomes" id="UP000320496">
    <property type="component" value="Chromosome"/>
</dbReference>
<dbReference type="Gene3D" id="3.30.2090.10">
    <property type="entry name" value="Multidrug efflux transporter AcrB TolC docking domain, DN and DC subdomains"/>
    <property type="match status" value="2"/>
</dbReference>
<dbReference type="SUPFAM" id="SSF82693">
    <property type="entry name" value="Multidrug efflux transporter AcrB pore domain, PN1, PN2, PC1 and PC2 subdomains"/>
    <property type="match status" value="2"/>
</dbReference>
<dbReference type="PANTHER" id="PTHR32063:SF0">
    <property type="entry name" value="SWARMING MOTILITY PROTEIN SWRC"/>
    <property type="match status" value="1"/>
</dbReference>
<evidence type="ECO:0000313" key="3">
    <source>
        <dbReference type="EMBL" id="QDU39519.1"/>
    </source>
</evidence>
<dbReference type="AlphaFoldDB" id="A0A517ZAR4"/>
<protein>
    <submittedName>
        <fullName evidence="3">Multidrug export protein AcrF</fullName>
    </submittedName>
</protein>
<feature type="transmembrane region" description="Helical" evidence="2">
    <location>
        <begin position="1082"/>
        <end position="1106"/>
    </location>
</feature>
<dbReference type="Gene3D" id="1.20.1640.10">
    <property type="entry name" value="Multidrug efflux transporter AcrB transmembrane domain"/>
    <property type="match status" value="2"/>
</dbReference>
<dbReference type="Pfam" id="PF00873">
    <property type="entry name" value="ACR_tran"/>
    <property type="match status" value="2"/>
</dbReference>
<evidence type="ECO:0000256" key="2">
    <source>
        <dbReference type="SAM" id="Phobius"/>
    </source>
</evidence>
<keyword evidence="2" id="KW-0472">Membrane</keyword>
<dbReference type="SUPFAM" id="SSF82714">
    <property type="entry name" value="Multidrug efflux transporter AcrB TolC docking domain, DN and DC subdomains"/>
    <property type="match status" value="2"/>
</dbReference>
<feature type="region of interest" description="Disordered" evidence="1">
    <location>
        <begin position="1114"/>
        <end position="1156"/>
    </location>
</feature>
<dbReference type="PANTHER" id="PTHR32063">
    <property type="match status" value="1"/>
</dbReference>
<name>A0A517ZAR4_9PLAN</name>
<feature type="transmembrane region" description="Helical" evidence="2">
    <location>
        <begin position="926"/>
        <end position="949"/>
    </location>
</feature>
<dbReference type="GO" id="GO:0005886">
    <property type="term" value="C:plasma membrane"/>
    <property type="evidence" value="ECO:0007669"/>
    <property type="project" value="TreeGrafter"/>
</dbReference>
<dbReference type="OrthoDB" id="9757904at2"/>
<accession>A0A517ZAR4</accession>
<feature type="transmembrane region" description="Helical" evidence="2">
    <location>
        <begin position="476"/>
        <end position="503"/>
    </location>
</feature>
<reference evidence="3 4" key="1">
    <citation type="submission" date="2019-02" db="EMBL/GenBank/DDBJ databases">
        <title>Deep-cultivation of Planctomycetes and their phenomic and genomic characterization uncovers novel biology.</title>
        <authorList>
            <person name="Wiegand S."/>
            <person name="Jogler M."/>
            <person name="Boedeker C."/>
            <person name="Pinto D."/>
            <person name="Vollmers J."/>
            <person name="Rivas-Marin E."/>
            <person name="Kohn T."/>
            <person name="Peeters S.H."/>
            <person name="Heuer A."/>
            <person name="Rast P."/>
            <person name="Oberbeckmann S."/>
            <person name="Bunk B."/>
            <person name="Jeske O."/>
            <person name="Meyerdierks A."/>
            <person name="Storesund J.E."/>
            <person name="Kallscheuer N."/>
            <person name="Luecker S."/>
            <person name="Lage O.M."/>
            <person name="Pohl T."/>
            <person name="Merkel B.J."/>
            <person name="Hornburger P."/>
            <person name="Mueller R.-W."/>
            <person name="Bruemmer F."/>
            <person name="Labrenz M."/>
            <person name="Spormann A.M."/>
            <person name="Op den Camp H."/>
            <person name="Overmann J."/>
            <person name="Amann R."/>
            <person name="Jetten M.S.M."/>
            <person name="Mascher T."/>
            <person name="Medema M.H."/>
            <person name="Devos D.P."/>
            <person name="Kaster A.-K."/>
            <person name="Ovreas L."/>
            <person name="Rohde M."/>
            <person name="Galperin M.Y."/>
            <person name="Jogler C."/>
        </authorList>
    </citation>
    <scope>NUCLEOTIDE SEQUENCE [LARGE SCALE GENOMIC DNA]</scope>
    <source>
        <strain evidence="3 4">Mal4</strain>
    </source>
</reference>
<keyword evidence="4" id="KW-1185">Reference proteome</keyword>
<evidence type="ECO:0000256" key="1">
    <source>
        <dbReference type="SAM" id="MobiDB-lite"/>
    </source>
</evidence>
<evidence type="ECO:0000313" key="4">
    <source>
        <dbReference type="Proteomes" id="UP000320496"/>
    </source>
</evidence>
<gene>
    <name evidence="3" type="primary">acrF</name>
    <name evidence="3" type="ORF">Mal4_38640</name>
</gene>
<dbReference type="Gene3D" id="3.30.70.1430">
    <property type="entry name" value="Multidrug efflux transporter AcrB pore domain"/>
    <property type="match status" value="2"/>
</dbReference>
<dbReference type="Gene3D" id="3.30.70.1320">
    <property type="entry name" value="Multidrug efflux transporter AcrB pore domain like"/>
    <property type="match status" value="1"/>
</dbReference>
<feature type="region of interest" description="Disordered" evidence="1">
    <location>
        <begin position="630"/>
        <end position="651"/>
    </location>
</feature>
<feature type="transmembrane region" description="Helical" evidence="2">
    <location>
        <begin position="956"/>
        <end position="981"/>
    </location>
</feature>
<feature type="transmembrane region" description="Helical" evidence="2">
    <location>
        <begin position="399"/>
        <end position="424"/>
    </location>
</feature>
<proteinExistence type="predicted"/>